<dbReference type="RefSeq" id="WP_120147109.1">
    <property type="nucleotide sequence ID" value="NZ_QZVT01000001.1"/>
</dbReference>
<dbReference type="Gene3D" id="3.40.630.30">
    <property type="match status" value="1"/>
</dbReference>
<keyword evidence="2" id="KW-0808">Transferase</keyword>
<comment type="caution">
    <text evidence="2">The sequence shown here is derived from an EMBL/GenBank/DDBJ whole genome shotgun (WGS) entry which is preliminary data.</text>
</comment>
<proteinExistence type="predicted"/>
<dbReference type="AlphaFoldDB" id="A0A3A5M868"/>
<name>A0A3A5M868_9MICC</name>
<dbReference type="SUPFAM" id="SSF55729">
    <property type="entry name" value="Acyl-CoA N-acyltransferases (Nat)"/>
    <property type="match status" value="1"/>
</dbReference>
<evidence type="ECO:0000259" key="1">
    <source>
        <dbReference type="PROSITE" id="PS51186"/>
    </source>
</evidence>
<dbReference type="InterPro" id="IPR027365">
    <property type="entry name" value="GNAT_acetyltra_YdfB-like"/>
</dbReference>
<dbReference type="PROSITE" id="PS51186">
    <property type="entry name" value="GNAT"/>
    <property type="match status" value="1"/>
</dbReference>
<dbReference type="OrthoDB" id="4824241at2"/>
<dbReference type="GO" id="GO:0016747">
    <property type="term" value="F:acyltransferase activity, transferring groups other than amino-acyl groups"/>
    <property type="evidence" value="ECO:0007669"/>
    <property type="project" value="InterPro"/>
</dbReference>
<sequence length="243" mass="25893">MELDPGTISIIQLAWSRLLGLDDEALADDGTDRVYSVDDDAGVLTFVTLFGREILKGPRWAVDAGRSMSGLDLRSESTLLTMSRDRGGRGLGEAQLFFCDALPLFDGPPAVVSSEAALVRELERRCPPDDVGEAGLSDVQHSFVLVADEGGDGPDAGQPIPLAGAGYDIWEGILAHIAVITPPDQRRKGYAQRVAAVAIEEAMGAGLVPQWRARTDNTASQRTARRAGFAFAGTQTSVVLDRT</sequence>
<dbReference type="EMBL" id="QZVT01000001">
    <property type="protein sequence ID" value="RJT83015.1"/>
    <property type="molecule type" value="Genomic_DNA"/>
</dbReference>
<dbReference type="InterPro" id="IPR000182">
    <property type="entry name" value="GNAT_dom"/>
</dbReference>
<accession>A0A3A5M868</accession>
<dbReference type="Pfam" id="PF12746">
    <property type="entry name" value="GNAT_acetyltran"/>
    <property type="match status" value="1"/>
</dbReference>
<gene>
    <name evidence="2" type="ORF">D6T63_00695</name>
</gene>
<reference evidence="2 3" key="1">
    <citation type="submission" date="2018-09" db="EMBL/GenBank/DDBJ databases">
        <title>Novel species of Arthrobacter.</title>
        <authorList>
            <person name="Liu Q."/>
            <person name="Xin Y.-H."/>
        </authorList>
    </citation>
    <scope>NUCLEOTIDE SEQUENCE [LARGE SCALE GENOMIC DNA]</scope>
    <source>
        <strain evidence="2 3">Hz2</strain>
    </source>
</reference>
<dbReference type="InterPro" id="IPR016181">
    <property type="entry name" value="Acyl_CoA_acyltransferase"/>
</dbReference>
<protein>
    <submittedName>
        <fullName evidence="2">GNAT family N-acetyltransferase</fullName>
    </submittedName>
</protein>
<evidence type="ECO:0000313" key="3">
    <source>
        <dbReference type="Proteomes" id="UP000272560"/>
    </source>
</evidence>
<organism evidence="2 3">
    <name type="scientific">Arthrobacter cheniae</name>
    <dbReference type="NCBI Taxonomy" id="1258888"/>
    <lineage>
        <taxon>Bacteria</taxon>
        <taxon>Bacillati</taxon>
        <taxon>Actinomycetota</taxon>
        <taxon>Actinomycetes</taxon>
        <taxon>Micrococcales</taxon>
        <taxon>Micrococcaceae</taxon>
        <taxon>Arthrobacter</taxon>
    </lineage>
</organism>
<evidence type="ECO:0000313" key="2">
    <source>
        <dbReference type="EMBL" id="RJT83015.1"/>
    </source>
</evidence>
<keyword evidence="3" id="KW-1185">Reference proteome</keyword>
<feature type="domain" description="N-acetyltransferase" evidence="1">
    <location>
        <begin position="102"/>
        <end position="243"/>
    </location>
</feature>
<dbReference type="Proteomes" id="UP000272560">
    <property type="component" value="Unassembled WGS sequence"/>
</dbReference>